<name>A0A919WHP1_9BACI</name>
<evidence type="ECO:0000313" key="7">
    <source>
        <dbReference type="Proteomes" id="UP000682111"/>
    </source>
</evidence>
<dbReference type="PANTHER" id="PTHR42798:SF2">
    <property type="entry name" value="ABC TRANSPORTER ATP-BINDING PROTEIN MG467-RELATED"/>
    <property type="match status" value="1"/>
</dbReference>
<dbReference type="InterPro" id="IPR017871">
    <property type="entry name" value="ABC_transporter-like_CS"/>
</dbReference>
<dbReference type="CDD" id="cd03255">
    <property type="entry name" value="ABC_MJ0796_LolCDE_FtsE"/>
    <property type="match status" value="1"/>
</dbReference>
<evidence type="ECO:0000259" key="5">
    <source>
        <dbReference type="PROSITE" id="PS50893"/>
    </source>
</evidence>
<dbReference type="InterPro" id="IPR027417">
    <property type="entry name" value="P-loop_NTPase"/>
</dbReference>
<keyword evidence="7" id="KW-1185">Reference proteome</keyword>
<dbReference type="Pfam" id="PF00005">
    <property type="entry name" value="ABC_tran"/>
    <property type="match status" value="1"/>
</dbReference>
<proteinExistence type="inferred from homology"/>
<dbReference type="FunFam" id="3.40.50.300:FF:000032">
    <property type="entry name" value="Export ABC transporter ATP-binding protein"/>
    <property type="match status" value="1"/>
</dbReference>
<dbReference type="InterPro" id="IPR003439">
    <property type="entry name" value="ABC_transporter-like_ATP-bd"/>
</dbReference>
<dbReference type="GO" id="GO:0005524">
    <property type="term" value="F:ATP binding"/>
    <property type="evidence" value="ECO:0007669"/>
    <property type="project" value="UniProtKB-KW"/>
</dbReference>
<dbReference type="EMBL" id="BORC01000003">
    <property type="protein sequence ID" value="GIN62218.1"/>
    <property type="molecule type" value="Genomic_DNA"/>
</dbReference>
<dbReference type="PROSITE" id="PS00211">
    <property type="entry name" value="ABC_TRANSPORTER_1"/>
    <property type="match status" value="1"/>
</dbReference>
<dbReference type="SMART" id="SM00382">
    <property type="entry name" value="AAA"/>
    <property type="match status" value="1"/>
</dbReference>
<dbReference type="InterPro" id="IPR003593">
    <property type="entry name" value="AAA+_ATPase"/>
</dbReference>
<evidence type="ECO:0000256" key="4">
    <source>
        <dbReference type="ARBA" id="ARBA00022840"/>
    </source>
</evidence>
<gene>
    <name evidence="6" type="ORF">J27TS8_22110</name>
</gene>
<dbReference type="AlphaFoldDB" id="A0A919WHP1"/>
<dbReference type="RefSeq" id="WP_095310691.1">
    <property type="nucleotide sequence ID" value="NZ_BORC01000003.1"/>
</dbReference>
<organism evidence="6 7">
    <name type="scientific">Robertmurraya siralis</name>
    <dbReference type="NCBI Taxonomy" id="77777"/>
    <lineage>
        <taxon>Bacteria</taxon>
        <taxon>Bacillati</taxon>
        <taxon>Bacillota</taxon>
        <taxon>Bacilli</taxon>
        <taxon>Bacillales</taxon>
        <taxon>Bacillaceae</taxon>
        <taxon>Robertmurraya</taxon>
    </lineage>
</organism>
<feature type="domain" description="ABC transporter" evidence="5">
    <location>
        <begin position="5"/>
        <end position="232"/>
    </location>
</feature>
<sequence length="234" mass="25782">MKSFIQINNLLRTYQVGENEVAAVNSMEFEIEQGEFVVILGPSGSGKSTLLNLLGGMDQATSGTILIEGNNIAQYSLEELSRYRRSDIGFVFQFYNLIPNLTAKENVDLSRKLCKDGLDSTEMLEAVGLAKRLHHFPAELSGGEQQRVSIARALCKKPKLLLCDEPTGALDSNTGALIMSVLWDISKKYNQTVIVVTHNAAIADTANKVIRLKDGKVIDIQINENPLPMNEVAW</sequence>
<evidence type="ECO:0000313" key="6">
    <source>
        <dbReference type="EMBL" id="GIN62218.1"/>
    </source>
</evidence>
<keyword evidence="2" id="KW-0813">Transport</keyword>
<evidence type="ECO:0000256" key="2">
    <source>
        <dbReference type="ARBA" id="ARBA00022448"/>
    </source>
</evidence>
<protein>
    <submittedName>
        <fullName evidence="6">ABC transporter ATP-binding protein</fullName>
    </submittedName>
</protein>
<reference evidence="6" key="1">
    <citation type="submission" date="2021-03" db="EMBL/GenBank/DDBJ databases">
        <title>Antimicrobial resistance genes in bacteria isolated from Japanese honey, and their potential for conferring macrolide and lincosamide resistance in the American foulbrood pathogen Paenibacillus larvae.</title>
        <authorList>
            <person name="Okamoto M."/>
            <person name="Kumagai M."/>
            <person name="Kanamori H."/>
            <person name="Takamatsu D."/>
        </authorList>
    </citation>
    <scope>NUCLEOTIDE SEQUENCE</scope>
    <source>
        <strain evidence="6">J27TS8</strain>
    </source>
</reference>
<keyword evidence="4 6" id="KW-0067">ATP-binding</keyword>
<dbReference type="Gene3D" id="3.40.50.300">
    <property type="entry name" value="P-loop containing nucleotide triphosphate hydrolases"/>
    <property type="match status" value="1"/>
</dbReference>
<dbReference type="PANTHER" id="PTHR42798">
    <property type="entry name" value="LIPOPROTEIN-RELEASING SYSTEM ATP-BINDING PROTEIN LOLD"/>
    <property type="match status" value="1"/>
</dbReference>
<dbReference type="GO" id="GO:0016887">
    <property type="term" value="F:ATP hydrolysis activity"/>
    <property type="evidence" value="ECO:0007669"/>
    <property type="project" value="InterPro"/>
</dbReference>
<keyword evidence="3" id="KW-0547">Nucleotide-binding</keyword>
<comment type="caution">
    <text evidence="6">The sequence shown here is derived from an EMBL/GenBank/DDBJ whole genome shotgun (WGS) entry which is preliminary data.</text>
</comment>
<dbReference type="InterPro" id="IPR017911">
    <property type="entry name" value="MacB-like_ATP-bd"/>
</dbReference>
<evidence type="ECO:0000256" key="1">
    <source>
        <dbReference type="ARBA" id="ARBA00005417"/>
    </source>
</evidence>
<dbReference type="GO" id="GO:0022857">
    <property type="term" value="F:transmembrane transporter activity"/>
    <property type="evidence" value="ECO:0007669"/>
    <property type="project" value="UniProtKB-ARBA"/>
</dbReference>
<dbReference type="OrthoDB" id="9791546at2"/>
<dbReference type="PROSITE" id="PS50893">
    <property type="entry name" value="ABC_TRANSPORTER_2"/>
    <property type="match status" value="1"/>
</dbReference>
<dbReference type="Proteomes" id="UP000682111">
    <property type="component" value="Unassembled WGS sequence"/>
</dbReference>
<accession>A0A919WHP1</accession>
<dbReference type="SUPFAM" id="SSF52540">
    <property type="entry name" value="P-loop containing nucleoside triphosphate hydrolases"/>
    <property type="match status" value="1"/>
</dbReference>
<evidence type="ECO:0000256" key="3">
    <source>
        <dbReference type="ARBA" id="ARBA00022741"/>
    </source>
</evidence>
<comment type="similarity">
    <text evidence="1">Belongs to the ABC transporter superfamily.</text>
</comment>
<dbReference type="GO" id="GO:0098796">
    <property type="term" value="C:membrane protein complex"/>
    <property type="evidence" value="ECO:0007669"/>
    <property type="project" value="UniProtKB-ARBA"/>
</dbReference>